<keyword evidence="2" id="KW-1185">Reference proteome</keyword>
<protein>
    <submittedName>
        <fullName evidence="1">Uncharacterized protein</fullName>
    </submittedName>
</protein>
<evidence type="ECO:0000313" key="1">
    <source>
        <dbReference type="EMBL" id="KAK3589863.1"/>
    </source>
</evidence>
<accession>A0AAE0SDU9</accession>
<proteinExistence type="predicted"/>
<organism evidence="1 2">
    <name type="scientific">Potamilus streckersoni</name>
    <dbReference type="NCBI Taxonomy" id="2493646"/>
    <lineage>
        <taxon>Eukaryota</taxon>
        <taxon>Metazoa</taxon>
        <taxon>Spiralia</taxon>
        <taxon>Lophotrochozoa</taxon>
        <taxon>Mollusca</taxon>
        <taxon>Bivalvia</taxon>
        <taxon>Autobranchia</taxon>
        <taxon>Heteroconchia</taxon>
        <taxon>Palaeoheterodonta</taxon>
        <taxon>Unionida</taxon>
        <taxon>Unionoidea</taxon>
        <taxon>Unionidae</taxon>
        <taxon>Ambleminae</taxon>
        <taxon>Lampsilini</taxon>
        <taxon>Potamilus</taxon>
    </lineage>
</organism>
<name>A0AAE0SDU9_9BIVA</name>
<dbReference type="Proteomes" id="UP001195483">
    <property type="component" value="Unassembled WGS sequence"/>
</dbReference>
<dbReference type="AlphaFoldDB" id="A0AAE0SDU9"/>
<reference evidence="1" key="3">
    <citation type="submission" date="2023-05" db="EMBL/GenBank/DDBJ databases">
        <authorList>
            <person name="Smith C.H."/>
        </authorList>
    </citation>
    <scope>NUCLEOTIDE SEQUENCE</scope>
    <source>
        <strain evidence="1">CHS0354</strain>
        <tissue evidence="1">Mantle</tissue>
    </source>
</reference>
<gene>
    <name evidence="1" type="ORF">CHS0354_015890</name>
</gene>
<comment type="caution">
    <text evidence="1">The sequence shown here is derived from an EMBL/GenBank/DDBJ whole genome shotgun (WGS) entry which is preliminary data.</text>
</comment>
<sequence>MSKFGSKQLMSSRVQSSQYPGVECARNTLNFIIDNEVNTNSVREDTTTLLEVRWVIDDIRRSETNLLYIEILNNLKIAVNNALSSLENILFLHRVQPTESKHHQSLCSTESLEERYFRDFTLLEQIEIIISRSERKYLRCRRNSI</sequence>
<reference evidence="1" key="2">
    <citation type="journal article" date="2021" name="Genome Biol. Evol.">
        <title>Developing a high-quality reference genome for a parasitic bivalve with doubly uniparental inheritance (Bivalvia: Unionida).</title>
        <authorList>
            <person name="Smith C.H."/>
        </authorList>
    </citation>
    <scope>NUCLEOTIDE SEQUENCE</scope>
    <source>
        <strain evidence="1">CHS0354</strain>
        <tissue evidence="1">Mantle</tissue>
    </source>
</reference>
<evidence type="ECO:0000313" key="2">
    <source>
        <dbReference type="Proteomes" id="UP001195483"/>
    </source>
</evidence>
<reference evidence="1" key="1">
    <citation type="journal article" date="2021" name="Genome Biol. Evol.">
        <title>A High-Quality Reference Genome for a Parasitic Bivalve with Doubly Uniparental Inheritance (Bivalvia: Unionida).</title>
        <authorList>
            <person name="Smith C.H."/>
        </authorList>
    </citation>
    <scope>NUCLEOTIDE SEQUENCE</scope>
    <source>
        <strain evidence="1">CHS0354</strain>
    </source>
</reference>
<dbReference type="EMBL" id="JAEAOA010000985">
    <property type="protein sequence ID" value="KAK3589863.1"/>
    <property type="molecule type" value="Genomic_DNA"/>
</dbReference>